<evidence type="ECO:0000256" key="1">
    <source>
        <dbReference type="SAM" id="Phobius"/>
    </source>
</evidence>
<gene>
    <name evidence="2" type="ORF">SPF06_04950</name>
</gene>
<comment type="caution">
    <text evidence="2">The sequence shown here is derived from an EMBL/GenBank/DDBJ whole genome shotgun (WGS) entry which is preliminary data.</text>
</comment>
<name>A0ABU5T330_9MICC</name>
<accession>A0ABU5T330</accession>
<evidence type="ECO:0000313" key="2">
    <source>
        <dbReference type="EMBL" id="MEA5454066.1"/>
    </source>
</evidence>
<sequence>MNWVDIVQGIGSLATAIALFYVARSTAHAKKAAEAADPICDVGVVRPRGVTQNGTNIDAISLTLKVLPPGIYFLDPKDKGDDMLTGVSPGGLRPIFRNIDYCAELTFRDGSSALWCRSRIGQLAAVDGGGAVA</sequence>
<organism evidence="2 3">
    <name type="scientific">Sinomonas terricola</name>
    <dbReference type="NCBI Taxonomy" id="3110330"/>
    <lineage>
        <taxon>Bacteria</taxon>
        <taxon>Bacillati</taxon>
        <taxon>Actinomycetota</taxon>
        <taxon>Actinomycetes</taxon>
        <taxon>Micrococcales</taxon>
        <taxon>Micrococcaceae</taxon>
        <taxon>Sinomonas</taxon>
    </lineage>
</organism>
<dbReference type="EMBL" id="JAYGGQ010000002">
    <property type="protein sequence ID" value="MEA5454066.1"/>
    <property type="molecule type" value="Genomic_DNA"/>
</dbReference>
<feature type="transmembrane region" description="Helical" evidence="1">
    <location>
        <begin position="6"/>
        <end position="23"/>
    </location>
</feature>
<keyword evidence="1" id="KW-1133">Transmembrane helix</keyword>
<dbReference type="RefSeq" id="WP_323277854.1">
    <property type="nucleotide sequence ID" value="NZ_JAYGGQ010000002.1"/>
</dbReference>
<reference evidence="2 3" key="1">
    <citation type="submission" date="2023-12" db="EMBL/GenBank/DDBJ databases">
        <title>Sinomonas terricola sp. nov, isolated from litchi orchard soil in Guangdong, PR China.</title>
        <authorList>
            <person name="Jiaxin W."/>
            <person name="Yang Z."/>
            <person name="Honghui Z."/>
        </authorList>
    </citation>
    <scope>NUCLEOTIDE SEQUENCE [LARGE SCALE GENOMIC DNA]</scope>
    <source>
        <strain evidence="2 3">JGH33</strain>
    </source>
</reference>
<proteinExistence type="predicted"/>
<protein>
    <submittedName>
        <fullName evidence="2">Uncharacterized protein</fullName>
    </submittedName>
</protein>
<keyword evidence="1" id="KW-0812">Transmembrane</keyword>
<evidence type="ECO:0000313" key="3">
    <source>
        <dbReference type="Proteomes" id="UP001304769"/>
    </source>
</evidence>
<keyword evidence="3" id="KW-1185">Reference proteome</keyword>
<keyword evidence="1" id="KW-0472">Membrane</keyword>
<dbReference type="Proteomes" id="UP001304769">
    <property type="component" value="Unassembled WGS sequence"/>
</dbReference>